<keyword evidence="1" id="KW-0808">Transferase</keyword>
<proteinExistence type="predicted"/>
<dbReference type="Pfam" id="PF08810">
    <property type="entry name" value="KapB"/>
    <property type="match status" value="1"/>
</dbReference>
<dbReference type="SUPFAM" id="SSF141251">
    <property type="entry name" value="Kinase-associated protein B-like"/>
    <property type="match status" value="1"/>
</dbReference>
<dbReference type="Proteomes" id="UP001232445">
    <property type="component" value="Unassembled WGS sequence"/>
</dbReference>
<evidence type="ECO:0000313" key="1">
    <source>
        <dbReference type="EMBL" id="MDQ0340476.1"/>
    </source>
</evidence>
<dbReference type="Gene3D" id="2.30.30.430">
    <property type="entry name" value="Kinase associated protein B domain"/>
    <property type="match status" value="1"/>
</dbReference>
<dbReference type="RefSeq" id="WP_307342167.1">
    <property type="nucleotide sequence ID" value="NZ_JAUSUQ010000014.1"/>
</dbReference>
<dbReference type="InterPro" id="IPR014916">
    <property type="entry name" value="KapB"/>
</dbReference>
<protein>
    <submittedName>
        <fullName evidence="1">Kinase-associated protein B</fullName>
    </submittedName>
</protein>
<accession>A0ABU0CVM8</accession>
<dbReference type="SMART" id="SM01298">
    <property type="entry name" value="KapB"/>
    <property type="match status" value="1"/>
</dbReference>
<organism evidence="1 2">
    <name type="scientific">Caldalkalibacillus uzonensis</name>
    <dbReference type="NCBI Taxonomy" id="353224"/>
    <lineage>
        <taxon>Bacteria</taxon>
        <taxon>Bacillati</taxon>
        <taxon>Bacillota</taxon>
        <taxon>Bacilli</taxon>
        <taxon>Bacillales</taxon>
        <taxon>Bacillaceae</taxon>
        <taxon>Caldalkalibacillus</taxon>
    </lineage>
</organism>
<sequence length="127" mass="14223">MDTNMKTGAIVKAVYKTGVYIGEITELKPDRGKAVVKVLAVLKHPAQGDLHQPLQADVPLFHQRRALAYKEQANIPLSHLSPYDGEIPDYTASLHAALDTEIEVLQQQNSPWAEQAIKHLQQLKEEY</sequence>
<name>A0ABU0CVM8_9BACI</name>
<comment type="caution">
    <text evidence="1">The sequence shown here is derived from an EMBL/GenBank/DDBJ whole genome shotgun (WGS) entry which is preliminary data.</text>
</comment>
<dbReference type="GO" id="GO:0016301">
    <property type="term" value="F:kinase activity"/>
    <property type="evidence" value="ECO:0007669"/>
    <property type="project" value="UniProtKB-KW"/>
</dbReference>
<dbReference type="EMBL" id="JAUSUQ010000014">
    <property type="protein sequence ID" value="MDQ0340476.1"/>
    <property type="molecule type" value="Genomic_DNA"/>
</dbReference>
<dbReference type="PROSITE" id="PS00962">
    <property type="entry name" value="RIBOSOMAL_S2_1"/>
    <property type="match status" value="1"/>
</dbReference>
<keyword evidence="2" id="KW-1185">Reference proteome</keyword>
<keyword evidence="1" id="KW-0418">Kinase</keyword>
<gene>
    <name evidence="1" type="ORF">J2S00_003291</name>
</gene>
<reference evidence="1 2" key="1">
    <citation type="submission" date="2023-07" db="EMBL/GenBank/DDBJ databases">
        <title>Genomic Encyclopedia of Type Strains, Phase IV (KMG-IV): sequencing the most valuable type-strain genomes for metagenomic binning, comparative biology and taxonomic classification.</title>
        <authorList>
            <person name="Goeker M."/>
        </authorList>
    </citation>
    <scope>NUCLEOTIDE SEQUENCE [LARGE SCALE GENOMIC DNA]</scope>
    <source>
        <strain evidence="1 2">DSM 17740</strain>
    </source>
</reference>
<evidence type="ECO:0000313" key="2">
    <source>
        <dbReference type="Proteomes" id="UP001232445"/>
    </source>
</evidence>
<dbReference type="InterPro" id="IPR018130">
    <property type="entry name" value="Ribosomal_uS2_CS"/>
</dbReference>
<dbReference type="InterPro" id="IPR038080">
    <property type="entry name" value="KapB_sf"/>
</dbReference>